<reference evidence="4" key="1">
    <citation type="submission" date="2023-02" db="EMBL/GenBank/DDBJ databases">
        <title>Genome of toxic invasive species Heracleum sosnowskyi carries increased number of genes despite the absence of recent whole-genome duplications.</title>
        <authorList>
            <person name="Schelkunov M."/>
            <person name="Shtratnikova V."/>
            <person name="Makarenko M."/>
            <person name="Klepikova A."/>
            <person name="Omelchenko D."/>
            <person name="Novikova G."/>
            <person name="Obukhova E."/>
            <person name="Bogdanov V."/>
            <person name="Penin A."/>
            <person name="Logacheva M."/>
        </authorList>
    </citation>
    <scope>NUCLEOTIDE SEQUENCE</scope>
    <source>
        <strain evidence="4">Hsosn_3</strain>
        <tissue evidence="4">Leaf</tissue>
    </source>
</reference>
<evidence type="ECO:0000256" key="3">
    <source>
        <dbReference type="SAM" id="SignalP"/>
    </source>
</evidence>
<evidence type="ECO:0000256" key="2">
    <source>
        <dbReference type="ARBA" id="ARBA00024341"/>
    </source>
</evidence>
<evidence type="ECO:0000256" key="1">
    <source>
        <dbReference type="ARBA" id="ARBA00022860"/>
    </source>
</evidence>
<evidence type="ECO:0000313" key="4">
    <source>
        <dbReference type="EMBL" id="KAK1359560.1"/>
    </source>
</evidence>
<name>A0AAD8H4M2_9APIA</name>
<gene>
    <name evidence="4" type="ORF">POM88_044034</name>
</gene>
<dbReference type="EMBL" id="JAUIZM010000010">
    <property type="protein sequence ID" value="KAK1359560.1"/>
    <property type="molecule type" value="Genomic_DNA"/>
</dbReference>
<reference evidence="4" key="2">
    <citation type="submission" date="2023-05" db="EMBL/GenBank/DDBJ databases">
        <authorList>
            <person name="Schelkunov M.I."/>
        </authorList>
    </citation>
    <scope>NUCLEOTIDE SEQUENCE</scope>
    <source>
        <strain evidence="4">Hsosn_3</strain>
        <tissue evidence="4">Leaf</tissue>
    </source>
</reference>
<dbReference type="PANTHER" id="PTHR32295:SF281">
    <property type="entry name" value="PROTEIN IQ-DOMAIN 31"/>
    <property type="match status" value="1"/>
</dbReference>
<sequence>MAWRTFWLQALVCGHLVRRQAVATLQCIHAMVKFQALVRGRIIRLSNVGHEVYFKIGETLINQWSWFNQICYRKQLRNPIYSFSMAMDWHMGDKYRAAKGIRFVDNCYSAMCEAQGVVGTHYPN</sequence>
<keyword evidence="5" id="KW-1185">Reference proteome</keyword>
<evidence type="ECO:0000313" key="5">
    <source>
        <dbReference type="Proteomes" id="UP001237642"/>
    </source>
</evidence>
<accession>A0AAD8H4M2</accession>
<dbReference type="GO" id="GO:0005516">
    <property type="term" value="F:calmodulin binding"/>
    <property type="evidence" value="ECO:0007669"/>
    <property type="project" value="UniProtKB-KW"/>
</dbReference>
<dbReference type="AlphaFoldDB" id="A0AAD8H4M2"/>
<feature type="chain" id="PRO_5042143028" evidence="3">
    <location>
        <begin position="24"/>
        <end position="124"/>
    </location>
</feature>
<dbReference type="Proteomes" id="UP001237642">
    <property type="component" value="Unassembled WGS sequence"/>
</dbReference>
<feature type="signal peptide" evidence="3">
    <location>
        <begin position="1"/>
        <end position="23"/>
    </location>
</feature>
<comment type="similarity">
    <text evidence="2">Belongs to the IQD family.</text>
</comment>
<protein>
    <submittedName>
        <fullName evidence="4">Uncharacterized protein</fullName>
    </submittedName>
</protein>
<keyword evidence="1" id="KW-0112">Calmodulin-binding</keyword>
<organism evidence="4 5">
    <name type="scientific">Heracleum sosnowskyi</name>
    <dbReference type="NCBI Taxonomy" id="360622"/>
    <lineage>
        <taxon>Eukaryota</taxon>
        <taxon>Viridiplantae</taxon>
        <taxon>Streptophyta</taxon>
        <taxon>Embryophyta</taxon>
        <taxon>Tracheophyta</taxon>
        <taxon>Spermatophyta</taxon>
        <taxon>Magnoliopsida</taxon>
        <taxon>eudicotyledons</taxon>
        <taxon>Gunneridae</taxon>
        <taxon>Pentapetalae</taxon>
        <taxon>asterids</taxon>
        <taxon>campanulids</taxon>
        <taxon>Apiales</taxon>
        <taxon>Apiaceae</taxon>
        <taxon>Apioideae</taxon>
        <taxon>apioid superclade</taxon>
        <taxon>Tordylieae</taxon>
        <taxon>Tordyliinae</taxon>
        <taxon>Heracleum</taxon>
    </lineage>
</organism>
<keyword evidence="3" id="KW-0732">Signal</keyword>
<dbReference type="PANTHER" id="PTHR32295">
    <property type="entry name" value="IQ-DOMAIN 5-RELATED"/>
    <property type="match status" value="1"/>
</dbReference>
<proteinExistence type="inferred from homology"/>
<comment type="caution">
    <text evidence="4">The sequence shown here is derived from an EMBL/GenBank/DDBJ whole genome shotgun (WGS) entry which is preliminary data.</text>
</comment>